<dbReference type="SUPFAM" id="SSF55729">
    <property type="entry name" value="Acyl-CoA N-acyltransferases (Nat)"/>
    <property type="match status" value="2"/>
</dbReference>
<dbReference type="EMBL" id="RPFW01000006">
    <property type="protein sequence ID" value="TVZ01705.1"/>
    <property type="molecule type" value="Genomic_DNA"/>
</dbReference>
<feature type="compositionally biased region" description="Basic residues" evidence="1">
    <location>
        <begin position="417"/>
        <end position="426"/>
    </location>
</feature>
<proteinExistence type="predicted"/>
<feature type="region of interest" description="Disordered" evidence="1">
    <location>
        <begin position="373"/>
        <end position="426"/>
    </location>
</feature>
<dbReference type="AlphaFoldDB" id="A0A6P2BUD3"/>
<evidence type="ECO:0000313" key="2">
    <source>
        <dbReference type="EMBL" id="TVZ01705.1"/>
    </source>
</evidence>
<dbReference type="InterPro" id="IPR016181">
    <property type="entry name" value="Acyl_CoA_acyltransferase"/>
</dbReference>
<dbReference type="OrthoDB" id="4119890at2"/>
<dbReference type="Proteomes" id="UP000460272">
    <property type="component" value="Unassembled WGS sequence"/>
</dbReference>
<accession>A0A6P2BUD3</accession>
<sequence>MRIERVDMADGDLVRACHAVHVAAQEADDPQQEPPFSLQLFTALLTHGWGYDPAEAWYVPAGSTAAAGPSGVAAWCRVVLPDLENRDRAFIEPVVHPAFRRRGIGRGLLAHGWRRAAAGGRRFLDGNAIQGSAGEAFARSLGAEPGIVDARRILDLRKVPAGRFADLQAQAVPHAAGYSMLRWTGATPEAALGGVAGVLNAMNDAPREEGWFEDDIWDADRVRARGDMSVRLGGQLGYSVAAVHEETGEMAAMTQVFVDPGEPAWGRQGLTGVTRPHRGHRLGLLTKAAMLDWLATAEPGIERIETNNAEANSYMIAVNETLGYELAEPGAQFFALPVRGLLAGGETVQPFAQQRLLRAAECRLVWQDGAQCPGSAARPRVPDSGLLAGDGGDRGLPENAQQGRVTLERAAFPRPRAGGRQRGASR</sequence>
<protein>
    <submittedName>
        <fullName evidence="2">GNAT family N-acetyltransferase</fullName>
    </submittedName>
</protein>
<keyword evidence="3" id="KW-1185">Reference proteome</keyword>
<gene>
    <name evidence="2" type="ORF">EAS64_30005</name>
</gene>
<comment type="caution">
    <text evidence="2">The sequence shown here is derived from an EMBL/GenBank/DDBJ whole genome shotgun (WGS) entry which is preliminary data.</text>
</comment>
<keyword evidence="2" id="KW-0808">Transferase</keyword>
<dbReference type="Gene3D" id="3.40.630.30">
    <property type="match status" value="1"/>
</dbReference>
<evidence type="ECO:0000256" key="1">
    <source>
        <dbReference type="SAM" id="MobiDB-lite"/>
    </source>
</evidence>
<dbReference type="GO" id="GO:0016740">
    <property type="term" value="F:transferase activity"/>
    <property type="evidence" value="ECO:0007669"/>
    <property type="project" value="UniProtKB-KW"/>
</dbReference>
<organism evidence="2 3">
    <name type="scientific">Trebonia kvetii</name>
    <dbReference type="NCBI Taxonomy" id="2480626"/>
    <lineage>
        <taxon>Bacteria</taxon>
        <taxon>Bacillati</taxon>
        <taxon>Actinomycetota</taxon>
        <taxon>Actinomycetes</taxon>
        <taxon>Streptosporangiales</taxon>
        <taxon>Treboniaceae</taxon>
        <taxon>Trebonia</taxon>
    </lineage>
</organism>
<evidence type="ECO:0000313" key="3">
    <source>
        <dbReference type="Proteomes" id="UP000460272"/>
    </source>
</evidence>
<name>A0A6P2BUD3_9ACTN</name>
<dbReference type="CDD" id="cd04301">
    <property type="entry name" value="NAT_SF"/>
    <property type="match status" value="1"/>
</dbReference>
<reference evidence="2 3" key="1">
    <citation type="submission" date="2018-11" db="EMBL/GenBank/DDBJ databases">
        <title>Trebonia kvetii gen.nov., sp.nov., a novel acidophilic actinobacterium, and proposal of the new actinobacterial family Treboniaceae fam. nov.</title>
        <authorList>
            <person name="Rapoport D."/>
            <person name="Sagova-Mareckova M."/>
            <person name="Sedlacek I."/>
            <person name="Provaznik J."/>
            <person name="Kralova S."/>
            <person name="Pavlinic D."/>
            <person name="Benes V."/>
            <person name="Kopecky J."/>
        </authorList>
    </citation>
    <scope>NUCLEOTIDE SEQUENCE [LARGE SCALE GENOMIC DNA]</scope>
    <source>
        <strain evidence="2 3">15Tr583</strain>
    </source>
</reference>